<organism evidence="2 3">
    <name type="scientific">Verruconis gallopava</name>
    <dbReference type="NCBI Taxonomy" id="253628"/>
    <lineage>
        <taxon>Eukaryota</taxon>
        <taxon>Fungi</taxon>
        <taxon>Dikarya</taxon>
        <taxon>Ascomycota</taxon>
        <taxon>Pezizomycotina</taxon>
        <taxon>Dothideomycetes</taxon>
        <taxon>Pleosporomycetidae</taxon>
        <taxon>Venturiales</taxon>
        <taxon>Sympoventuriaceae</taxon>
        <taxon>Verruconis</taxon>
    </lineage>
</organism>
<dbReference type="Proteomes" id="UP000053259">
    <property type="component" value="Unassembled WGS sequence"/>
</dbReference>
<dbReference type="RefSeq" id="XP_016213829.1">
    <property type="nucleotide sequence ID" value="XM_016358211.1"/>
</dbReference>
<sequence length="318" mass="36376">MGKKRVLVGYGVDIDAVAGWLGSYKGEDSVSDISRGLFAGSTGVRRLLKMFDKYNQKATWFIPGHSLETFPEECAMIRDAGHEIGLHGYSHENPTAMSLEQQRDVLDHTYRLLTEFCGKPPRGSVAPWSTWECSREGAELLLKYGIEYDHSMSHEDHTAYWLRTGDKWTKIDYNKSAESWMKPLVKGQETGLVEIPASWHIDDLPPLMFMKAVPNSHGFVNPRDVMEVWKDHFDYFYREYDEFIFPMTIHPDVSGRPHVLLAHERLIEYINSHEGVEWVTFSEMCDDFKSKNKPPEGALMPATQDEVKAMLAKGKPDV</sequence>
<evidence type="ECO:0000313" key="3">
    <source>
        <dbReference type="Proteomes" id="UP000053259"/>
    </source>
</evidence>
<gene>
    <name evidence="2" type="ORF">PV09_04795</name>
</gene>
<dbReference type="Pfam" id="PF01522">
    <property type="entry name" value="Polysacc_deac_1"/>
    <property type="match status" value="1"/>
</dbReference>
<dbReference type="AlphaFoldDB" id="A0A0D2ABQ9"/>
<dbReference type="InterPro" id="IPR002509">
    <property type="entry name" value="NODB_dom"/>
</dbReference>
<name>A0A0D2ABQ9_9PEZI</name>
<proteinExistence type="predicted"/>
<dbReference type="InterPro" id="IPR037950">
    <property type="entry name" value="PgdA-like"/>
</dbReference>
<dbReference type="GO" id="GO:0005975">
    <property type="term" value="P:carbohydrate metabolic process"/>
    <property type="evidence" value="ECO:0007669"/>
    <property type="project" value="InterPro"/>
</dbReference>
<dbReference type="OrthoDB" id="3162524at2759"/>
<reference evidence="2 3" key="1">
    <citation type="submission" date="2015-01" db="EMBL/GenBank/DDBJ databases">
        <title>The Genome Sequence of Ochroconis gallopava CBS43764.</title>
        <authorList>
            <consortium name="The Broad Institute Genomics Platform"/>
            <person name="Cuomo C."/>
            <person name="de Hoog S."/>
            <person name="Gorbushina A."/>
            <person name="Stielow B."/>
            <person name="Teixiera M."/>
            <person name="Abouelleil A."/>
            <person name="Chapman S.B."/>
            <person name="Priest M."/>
            <person name="Young S.K."/>
            <person name="Wortman J."/>
            <person name="Nusbaum C."/>
            <person name="Birren B."/>
        </authorList>
    </citation>
    <scope>NUCLEOTIDE SEQUENCE [LARGE SCALE GENOMIC DNA]</scope>
    <source>
        <strain evidence="2 3">CBS 43764</strain>
    </source>
</reference>
<feature type="domain" description="NodB homology" evidence="1">
    <location>
        <begin position="27"/>
        <end position="238"/>
    </location>
</feature>
<dbReference type="PANTHER" id="PTHR47561:SF1">
    <property type="entry name" value="POLYSACCHARIDE DEACETYLASE FAMILY PROTEIN (AFU_ORTHOLOGUE AFUA_6G05030)"/>
    <property type="match status" value="1"/>
</dbReference>
<dbReference type="EMBL" id="KN847542">
    <property type="protein sequence ID" value="KIW03960.1"/>
    <property type="molecule type" value="Genomic_DNA"/>
</dbReference>
<dbReference type="PANTHER" id="PTHR47561">
    <property type="entry name" value="POLYSACCHARIDE DEACETYLASE FAMILY PROTEIN (AFU_ORTHOLOGUE AFUA_6G05030)"/>
    <property type="match status" value="1"/>
</dbReference>
<accession>A0A0D2ABQ9</accession>
<dbReference type="GeneID" id="27312768"/>
<dbReference type="VEuPathDB" id="FungiDB:PV09_04795"/>
<protein>
    <recommendedName>
        <fullName evidence="1">NodB homology domain-containing protein</fullName>
    </recommendedName>
</protein>
<evidence type="ECO:0000313" key="2">
    <source>
        <dbReference type="EMBL" id="KIW03960.1"/>
    </source>
</evidence>
<dbReference type="PROSITE" id="PS51677">
    <property type="entry name" value="NODB"/>
    <property type="match status" value="1"/>
</dbReference>
<dbReference type="Gene3D" id="3.20.20.370">
    <property type="entry name" value="Glycoside hydrolase/deacetylase"/>
    <property type="match status" value="1"/>
</dbReference>
<evidence type="ECO:0000259" key="1">
    <source>
        <dbReference type="PROSITE" id="PS51677"/>
    </source>
</evidence>
<dbReference type="CDD" id="cd10938">
    <property type="entry name" value="CE4_HpPgdA_like"/>
    <property type="match status" value="1"/>
</dbReference>
<keyword evidence="3" id="KW-1185">Reference proteome</keyword>
<dbReference type="HOGENOM" id="CLU_029940_1_0_1"/>
<dbReference type="SUPFAM" id="SSF88713">
    <property type="entry name" value="Glycoside hydrolase/deacetylase"/>
    <property type="match status" value="1"/>
</dbReference>
<dbReference type="InParanoid" id="A0A0D2ABQ9"/>
<dbReference type="InterPro" id="IPR011330">
    <property type="entry name" value="Glyco_hydro/deAcase_b/a-brl"/>
</dbReference>
<dbReference type="GO" id="GO:0016810">
    <property type="term" value="F:hydrolase activity, acting on carbon-nitrogen (but not peptide) bonds"/>
    <property type="evidence" value="ECO:0007669"/>
    <property type="project" value="InterPro"/>
</dbReference>